<reference evidence="4" key="1">
    <citation type="journal article" date="2022" name="Proc. Natl. Acad. Sci. U.S.A.">
        <title>Life cycle and functional genomics of the unicellular red alga Galdieria for elucidating algal and plant evolution and industrial use.</title>
        <authorList>
            <person name="Hirooka S."/>
            <person name="Itabashi T."/>
            <person name="Ichinose T.M."/>
            <person name="Onuma R."/>
            <person name="Fujiwara T."/>
            <person name="Yamashita S."/>
            <person name="Jong L.W."/>
            <person name="Tomita R."/>
            <person name="Iwane A.H."/>
            <person name="Miyagishima S.Y."/>
        </authorList>
    </citation>
    <scope>NUCLEOTIDE SEQUENCE</scope>
    <source>
        <strain evidence="4">NBRC 102759</strain>
    </source>
</reference>
<comment type="caution">
    <text evidence="4">The sequence shown here is derived from an EMBL/GenBank/DDBJ whole genome shotgun (WGS) entry which is preliminary data.</text>
</comment>
<reference evidence="4" key="2">
    <citation type="submission" date="2022-01" db="EMBL/GenBank/DDBJ databases">
        <authorList>
            <person name="Hirooka S."/>
            <person name="Miyagishima S.Y."/>
        </authorList>
    </citation>
    <scope>NUCLEOTIDE SEQUENCE</scope>
    <source>
        <strain evidence="4">NBRC 102759</strain>
    </source>
</reference>
<evidence type="ECO:0000259" key="3">
    <source>
        <dbReference type="Pfam" id="PF25087"/>
    </source>
</evidence>
<dbReference type="Gene3D" id="3.90.550.10">
    <property type="entry name" value="Spore Coat Polysaccharide Biosynthesis Protein SpsA, Chain A"/>
    <property type="match status" value="1"/>
</dbReference>
<organism evidence="4 5">
    <name type="scientific">Galdieria partita</name>
    <dbReference type="NCBI Taxonomy" id="83374"/>
    <lineage>
        <taxon>Eukaryota</taxon>
        <taxon>Rhodophyta</taxon>
        <taxon>Bangiophyceae</taxon>
        <taxon>Galdieriales</taxon>
        <taxon>Galdieriaceae</taxon>
        <taxon>Galdieria</taxon>
    </lineage>
</organism>
<dbReference type="Pfam" id="PF00483">
    <property type="entry name" value="NTP_transferase"/>
    <property type="match status" value="1"/>
</dbReference>
<dbReference type="InterPro" id="IPR005835">
    <property type="entry name" value="NTP_transferase_dom"/>
</dbReference>
<dbReference type="PANTHER" id="PTHR22572">
    <property type="entry name" value="SUGAR-1-PHOSPHATE GUANYL TRANSFERASE"/>
    <property type="match status" value="1"/>
</dbReference>
<proteinExistence type="inferred from homology"/>
<evidence type="ECO:0000259" key="2">
    <source>
        <dbReference type="Pfam" id="PF00483"/>
    </source>
</evidence>
<evidence type="ECO:0000313" key="5">
    <source>
        <dbReference type="Proteomes" id="UP001061958"/>
    </source>
</evidence>
<evidence type="ECO:0000313" key="4">
    <source>
        <dbReference type="EMBL" id="GJQ12540.1"/>
    </source>
</evidence>
<dbReference type="OrthoDB" id="285674at2759"/>
<evidence type="ECO:0000256" key="1">
    <source>
        <dbReference type="ARBA" id="ARBA00007274"/>
    </source>
</evidence>
<evidence type="ECO:0008006" key="6">
    <source>
        <dbReference type="Google" id="ProtNLM"/>
    </source>
</evidence>
<sequence>MTEPQTLSDLPKTKAVILVGGASKGTRFRPLSLDLPKPLFPLGGKPMIEHHIEACARVPGLMEVILLGFYEESLFTSFLESTSERFGIPMRYLREAKSLGTAGGLSRYSNAILSGNPKAVFVLHCDVGCSFPLINLLRFHTQKSQEFTILGKVVEPEEARKYGCMVKDPNTFELLHYAEKPSSVVSELINCGVYVISPWILDYIGQIRSGSQSPNRLSFYMDKENDIIRLEQEVIMPLAGKGKIFVFEMEGFWAQVKEPKAALRCSELYLAYYKEHKPELLTTPTTSLRARMDGLLFTRSQKPAVGLQETRLNIVGAVYIHPSAKVESSAKIGPNVTIAAGVEISAGARLMNCIILEDVSVKEHAFISHSIIGWGSVVGAWTRVQGTPDNPTIFGAGVATEAEIIVRNCTVLPHKALNESCHQQIIL</sequence>
<name>A0A9C7PY11_9RHOD</name>
<feature type="domain" description="Nucleotidyl transferase" evidence="2">
    <location>
        <begin position="14"/>
        <end position="208"/>
    </location>
</feature>
<dbReference type="EMBL" id="BQMJ01000034">
    <property type="protein sequence ID" value="GJQ12540.1"/>
    <property type="molecule type" value="Genomic_DNA"/>
</dbReference>
<protein>
    <recommendedName>
        <fullName evidence="6">Mannose-1-phosphate guanylyltransferase</fullName>
    </recommendedName>
</protein>
<dbReference type="Pfam" id="PF25087">
    <property type="entry name" value="GMPPB_C"/>
    <property type="match status" value="1"/>
</dbReference>
<dbReference type="Proteomes" id="UP001061958">
    <property type="component" value="Unassembled WGS sequence"/>
</dbReference>
<gene>
    <name evidence="4" type="ORF">GpartN1_g4331.t1</name>
</gene>
<dbReference type="Gene3D" id="2.160.10.10">
    <property type="entry name" value="Hexapeptide repeat proteins"/>
    <property type="match status" value="1"/>
</dbReference>
<comment type="similarity">
    <text evidence="1">Belongs to the transferase hexapeptide repeat family.</text>
</comment>
<dbReference type="InterPro" id="IPR029044">
    <property type="entry name" value="Nucleotide-diphossugar_trans"/>
</dbReference>
<dbReference type="CDD" id="cd06428">
    <property type="entry name" value="M1P_guanylylT_A_like_N"/>
    <property type="match status" value="1"/>
</dbReference>
<accession>A0A9C7PY11</accession>
<feature type="domain" description="Mannose-1-phosphate guanyltransferase C-terminal" evidence="3">
    <location>
        <begin position="314"/>
        <end position="425"/>
    </location>
</feature>
<dbReference type="InterPro" id="IPR050486">
    <property type="entry name" value="Mannose-1P_guanyltransferase"/>
</dbReference>
<dbReference type="InterPro" id="IPR056729">
    <property type="entry name" value="GMPPB_C"/>
</dbReference>
<keyword evidence="5" id="KW-1185">Reference proteome</keyword>
<dbReference type="AlphaFoldDB" id="A0A9C7PY11"/>
<dbReference type="SUPFAM" id="SSF53448">
    <property type="entry name" value="Nucleotide-diphospho-sugar transferases"/>
    <property type="match status" value="1"/>
</dbReference>